<proteinExistence type="predicted"/>
<keyword evidence="1" id="KW-0004">4Fe-4S</keyword>
<dbReference type="STRING" id="1232681.ADIS_1499"/>
<evidence type="ECO:0000256" key="1">
    <source>
        <dbReference type="ARBA" id="ARBA00022485"/>
    </source>
</evidence>
<keyword evidence="4" id="KW-0408">Iron</keyword>
<evidence type="ECO:0000256" key="5">
    <source>
        <dbReference type="ARBA" id="ARBA00023014"/>
    </source>
</evidence>
<keyword evidence="2" id="KW-0479">Metal-binding</keyword>
<dbReference type="InterPro" id="IPR036188">
    <property type="entry name" value="FAD/NAD-bd_sf"/>
</dbReference>
<dbReference type="GO" id="GO:0046872">
    <property type="term" value="F:metal ion binding"/>
    <property type="evidence" value="ECO:0007669"/>
    <property type="project" value="UniProtKB-KW"/>
</dbReference>
<gene>
    <name evidence="7" type="ORF">ADIS_1499</name>
</gene>
<dbReference type="GO" id="GO:0016829">
    <property type="term" value="F:lyase activity"/>
    <property type="evidence" value="ECO:0007669"/>
    <property type="project" value="UniProtKB-KW"/>
</dbReference>
<dbReference type="RefSeq" id="WP_010853642.1">
    <property type="nucleotide sequence ID" value="NZ_AQHR01000044.1"/>
</dbReference>
<dbReference type="InterPro" id="IPR033803">
    <property type="entry name" value="CBD-like_Golvesin-Xly"/>
</dbReference>
<dbReference type="Pfam" id="PF12831">
    <property type="entry name" value="FAD_oxidored"/>
    <property type="match status" value="1"/>
</dbReference>
<dbReference type="Pfam" id="PF25275">
    <property type="entry name" value="Golvesin_C"/>
    <property type="match status" value="1"/>
</dbReference>
<evidence type="ECO:0000256" key="4">
    <source>
        <dbReference type="ARBA" id="ARBA00023004"/>
    </source>
</evidence>
<dbReference type="OrthoDB" id="668499at2"/>
<dbReference type="Gene3D" id="3.50.50.60">
    <property type="entry name" value="FAD/NAD(P)-binding domain"/>
    <property type="match status" value="1"/>
</dbReference>
<keyword evidence="5" id="KW-0411">Iron-sulfur</keyword>
<dbReference type="AlphaFoldDB" id="R7ZUZ2"/>
<comment type="caution">
    <text evidence="7">The sequence shown here is derived from an EMBL/GenBank/DDBJ whole genome shotgun (WGS) entry which is preliminary data.</text>
</comment>
<dbReference type="GO" id="GO:0016491">
    <property type="term" value="F:oxidoreductase activity"/>
    <property type="evidence" value="ECO:0007669"/>
    <property type="project" value="UniProtKB-KW"/>
</dbReference>
<keyword evidence="3" id="KW-0560">Oxidoreductase</keyword>
<dbReference type="Proteomes" id="UP000013909">
    <property type="component" value="Unassembled WGS sequence"/>
</dbReference>
<sequence length="667" mass="73768">MKLLNGLIVSAFLALSCSQKVDMPSYDVVVYGANSAGIIAAYTAKKMGKSVILIEPSNHLGGLTTGGLGYTDIGNKFAVTGLSRDFYRRLGDHYGKFEQWIFEPSIAKKTFQKYLDQAGIEVQYDWQLTNVALTDGTIQRISLQRAKGIGTETREVSGRMFIDATYEGDLMAKAGVSYAIGREPNSQYGETYNGVQLMTGHQFPDGVDPFVVRGDPSSGLLWGISDDDLAPDGTGDDKIQAYNYRICLTNDPANRVEITEPEGYDPSLFELLVRLFEAQPHHKSLNNYFIWSHMPNSKTDINNRGGFSTDMIGMNHEYPEADYARRREIIDAHTHYTKSLLYFYKTDPRVPREIQEQIQAWGYPKDEYVENGNWTPQLYVREVRRMVGEYVMTEANCVGKEVVSDGVGMAAYTMDSHNIQRIVIEKDGVKMVKNEGNVEIGGFGPYPISYRSLIPKRTEATNLFVPAALSASHIAFGSIRMEPVFMVLGQSSAVAACHAIDRGVAVQDVDVLDLQKELEENPLADGSIPEILVDNDSDRVIIQGDWERVARGGYGSSFLRDSSKGQQAKSVRFSPKILHEGEYDVYVYFSRTADATAHTTVISSDGTKEKEQVIKESDIRVEGQTSGEWVAIGKQRLSPGSAAHVTISNAGADGAVVADAVLWVPIR</sequence>
<protein>
    <submittedName>
        <fullName evidence="7">Putative xanthan lyase</fullName>
    </submittedName>
</protein>
<feature type="domain" description="Golvesin/Xly CBD-like" evidence="6">
    <location>
        <begin position="531"/>
        <end position="661"/>
    </location>
</feature>
<keyword evidence="8" id="KW-1185">Reference proteome</keyword>
<dbReference type="SUPFAM" id="SSF51905">
    <property type="entry name" value="FAD/NAD(P)-binding domain"/>
    <property type="match status" value="1"/>
</dbReference>
<dbReference type="InterPro" id="IPR039650">
    <property type="entry name" value="HdrA-like"/>
</dbReference>
<evidence type="ECO:0000256" key="3">
    <source>
        <dbReference type="ARBA" id="ARBA00023002"/>
    </source>
</evidence>
<dbReference type="GO" id="GO:0051539">
    <property type="term" value="F:4 iron, 4 sulfur cluster binding"/>
    <property type="evidence" value="ECO:0007669"/>
    <property type="project" value="UniProtKB-KW"/>
</dbReference>
<accession>R7ZUZ2</accession>
<dbReference type="PROSITE" id="PS51257">
    <property type="entry name" value="PROKAR_LIPOPROTEIN"/>
    <property type="match status" value="1"/>
</dbReference>
<name>R7ZUZ2_9BACT</name>
<dbReference type="PATRIC" id="fig|1288963.3.peg.1492"/>
<evidence type="ECO:0000313" key="8">
    <source>
        <dbReference type="Proteomes" id="UP000013909"/>
    </source>
</evidence>
<evidence type="ECO:0000256" key="2">
    <source>
        <dbReference type="ARBA" id="ARBA00022723"/>
    </source>
</evidence>
<evidence type="ECO:0000259" key="6">
    <source>
        <dbReference type="Pfam" id="PF25275"/>
    </source>
</evidence>
<evidence type="ECO:0000313" key="7">
    <source>
        <dbReference type="EMBL" id="EON77960.1"/>
    </source>
</evidence>
<dbReference type="PANTHER" id="PTHR43498:SF1">
    <property type="entry name" value="COB--COM HETERODISULFIDE REDUCTASE IRON-SULFUR SUBUNIT A"/>
    <property type="match status" value="1"/>
</dbReference>
<dbReference type="EMBL" id="AQHR01000044">
    <property type="protein sequence ID" value="EON77960.1"/>
    <property type="molecule type" value="Genomic_DNA"/>
</dbReference>
<organism evidence="7 8">
    <name type="scientific">Lunatimonas lonarensis</name>
    <dbReference type="NCBI Taxonomy" id="1232681"/>
    <lineage>
        <taxon>Bacteria</taxon>
        <taxon>Pseudomonadati</taxon>
        <taxon>Bacteroidota</taxon>
        <taxon>Cytophagia</taxon>
        <taxon>Cytophagales</taxon>
        <taxon>Cyclobacteriaceae</taxon>
    </lineage>
</organism>
<reference evidence="7 8" key="1">
    <citation type="submission" date="2013-02" db="EMBL/GenBank/DDBJ databases">
        <title>A novel strain isolated from Lonar lake, Maharashtra, India.</title>
        <authorList>
            <person name="Singh A."/>
        </authorList>
    </citation>
    <scope>NUCLEOTIDE SEQUENCE [LARGE SCALE GENOMIC DNA]</scope>
    <source>
        <strain evidence="7 8">AK24</strain>
    </source>
</reference>
<keyword evidence="7" id="KW-0456">Lyase</keyword>
<dbReference type="PANTHER" id="PTHR43498">
    <property type="entry name" value="FERREDOXIN:COB-COM HETERODISULFIDE REDUCTASE SUBUNIT A"/>
    <property type="match status" value="1"/>
</dbReference>